<dbReference type="Pfam" id="PF24855">
    <property type="entry name" value="DUF7729"/>
    <property type="match status" value="1"/>
</dbReference>
<sequence length="318" mass="30584">MLARTAVTATAALAVFASTASAADGSASSLLSGISSTCQSSVSSLLSSAFASCADVGGLLPVLTSSGSVLYDSYLGTLCGSSNCSSSAIENATSVIDAGCASDLSSGNQLVTVARTVVANFNSVKEAVCLQQSSNSTYCVTDLLTKIQTALGTDLTVSTLTSLDLASLEKIPSSDVCDDCAHALTTKLVPILESASSSSSATTGGSSASGAGSASAAVSTVAASGAAARKAKRQSTSSVSTSDISSAISSYCGSSFLDGQIPSGIQDGSGSSSSDSSSGNNAVSSTSLSGAADLSAGSWSKVAGVVTAAGLAGAVLIA</sequence>
<dbReference type="OrthoDB" id="2536450at2759"/>
<comment type="caution">
    <text evidence="3">The sequence shown here is derived from an EMBL/GenBank/DDBJ whole genome shotgun (WGS) entry which is preliminary data.</text>
</comment>
<organism evidence="3 4">
    <name type="scientific">Rhodotorula mucilaginosa</name>
    <name type="common">Yeast</name>
    <name type="synonym">Rhodotorula rubra</name>
    <dbReference type="NCBI Taxonomy" id="5537"/>
    <lineage>
        <taxon>Eukaryota</taxon>
        <taxon>Fungi</taxon>
        <taxon>Dikarya</taxon>
        <taxon>Basidiomycota</taxon>
        <taxon>Pucciniomycotina</taxon>
        <taxon>Microbotryomycetes</taxon>
        <taxon>Sporidiobolales</taxon>
        <taxon>Sporidiobolaceae</taxon>
        <taxon>Rhodotorula</taxon>
    </lineage>
</organism>
<keyword evidence="4" id="KW-1185">Reference proteome</keyword>
<evidence type="ECO:0000256" key="1">
    <source>
        <dbReference type="SAM" id="SignalP"/>
    </source>
</evidence>
<reference evidence="3 4" key="1">
    <citation type="submission" date="2020-11" db="EMBL/GenBank/DDBJ databases">
        <title>Kefir isolates.</title>
        <authorList>
            <person name="Marcisauskas S."/>
            <person name="Kim Y."/>
            <person name="Blasche S."/>
        </authorList>
    </citation>
    <scope>NUCLEOTIDE SEQUENCE [LARGE SCALE GENOMIC DNA]</scope>
    <source>
        <strain evidence="3 4">KR</strain>
    </source>
</reference>
<feature type="signal peptide" evidence="1">
    <location>
        <begin position="1"/>
        <end position="22"/>
    </location>
</feature>
<dbReference type="EMBL" id="PUHQ01000013">
    <property type="protein sequence ID" value="KAG0664584.1"/>
    <property type="molecule type" value="Genomic_DNA"/>
</dbReference>
<accession>A0A9P6W5P0</accession>
<dbReference type="InterPro" id="IPR056146">
    <property type="entry name" value="DUF7729"/>
</dbReference>
<feature type="domain" description="DUF7729" evidence="2">
    <location>
        <begin position="36"/>
        <end position="182"/>
    </location>
</feature>
<evidence type="ECO:0000259" key="2">
    <source>
        <dbReference type="Pfam" id="PF24855"/>
    </source>
</evidence>
<protein>
    <recommendedName>
        <fullName evidence="2">DUF7729 domain-containing protein</fullName>
    </recommendedName>
</protein>
<name>A0A9P6W5P0_RHOMI</name>
<proteinExistence type="predicted"/>
<feature type="chain" id="PRO_5040335106" description="DUF7729 domain-containing protein" evidence="1">
    <location>
        <begin position="23"/>
        <end position="318"/>
    </location>
</feature>
<dbReference type="PANTHER" id="PTHR34862:SF1">
    <property type="entry name" value="SPARK DOMAIN-CONTAINING PROTEIN"/>
    <property type="match status" value="1"/>
</dbReference>
<evidence type="ECO:0000313" key="4">
    <source>
        <dbReference type="Proteomes" id="UP000777482"/>
    </source>
</evidence>
<gene>
    <name evidence="3" type="ORF">C6P46_001180</name>
</gene>
<keyword evidence="1" id="KW-0732">Signal</keyword>
<dbReference type="Proteomes" id="UP000777482">
    <property type="component" value="Unassembled WGS sequence"/>
</dbReference>
<dbReference type="AlphaFoldDB" id="A0A9P6W5P0"/>
<dbReference type="PANTHER" id="PTHR34862">
    <property type="entry name" value="SPARK DOMAIN-CONTAINING PROTEIN"/>
    <property type="match status" value="1"/>
</dbReference>
<evidence type="ECO:0000313" key="3">
    <source>
        <dbReference type="EMBL" id="KAG0664584.1"/>
    </source>
</evidence>